<dbReference type="PROSITE" id="PS50014">
    <property type="entry name" value="BROMODOMAIN_2"/>
    <property type="match status" value="1"/>
</dbReference>
<dbReference type="InterPro" id="IPR036427">
    <property type="entry name" value="Bromodomain-like_sf"/>
</dbReference>
<dbReference type="Pfam" id="PF00439">
    <property type="entry name" value="Bromodomain"/>
    <property type="match status" value="1"/>
</dbReference>
<evidence type="ECO:0000259" key="4">
    <source>
        <dbReference type="PROSITE" id="PS50014"/>
    </source>
</evidence>
<dbReference type="SMART" id="SM00297">
    <property type="entry name" value="BROMO"/>
    <property type="match status" value="1"/>
</dbReference>
<dbReference type="PANTHER" id="PTHR45926">
    <property type="entry name" value="OSJNBA0053K19.4 PROTEIN"/>
    <property type="match status" value="1"/>
</dbReference>
<dbReference type="PRINTS" id="PR00503">
    <property type="entry name" value="BROMODOMAIN"/>
</dbReference>
<feature type="domain" description="Bromo" evidence="4">
    <location>
        <begin position="73"/>
        <end position="143"/>
    </location>
</feature>
<reference evidence="5" key="1">
    <citation type="submission" date="2021-01" db="EMBL/GenBank/DDBJ databases">
        <authorList>
            <person name="Corre E."/>
            <person name="Pelletier E."/>
            <person name="Niang G."/>
            <person name="Scheremetjew M."/>
            <person name="Finn R."/>
            <person name="Kale V."/>
            <person name="Holt S."/>
            <person name="Cochrane G."/>
            <person name="Meng A."/>
            <person name="Brown T."/>
            <person name="Cohen L."/>
        </authorList>
    </citation>
    <scope>NUCLEOTIDE SEQUENCE</scope>
    <source>
        <strain evidence="5">CCMP645</strain>
    </source>
</reference>
<evidence type="ECO:0000313" key="6">
    <source>
        <dbReference type="EMBL" id="CAE0760863.1"/>
    </source>
</evidence>
<feature type="compositionally biased region" description="Low complexity" evidence="3">
    <location>
        <begin position="13"/>
        <end position="23"/>
    </location>
</feature>
<dbReference type="AlphaFoldDB" id="A0A6S9UP55"/>
<name>A0A6S9UP55_CHRCT</name>
<evidence type="ECO:0000256" key="2">
    <source>
        <dbReference type="PROSITE-ProRule" id="PRU00035"/>
    </source>
</evidence>
<dbReference type="EMBL" id="HBIZ01021321">
    <property type="protein sequence ID" value="CAE0760862.1"/>
    <property type="molecule type" value="Transcribed_RNA"/>
</dbReference>
<proteinExistence type="predicted"/>
<evidence type="ECO:0000256" key="3">
    <source>
        <dbReference type="SAM" id="MobiDB-lite"/>
    </source>
</evidence>
<dbReference type="Gene3D" id="1.20.920.10">
    <property type="entry name" value="Bromodomain-like"/>
    <property type="match status" value="1"/>
</dbReference>
<dbReference type="CDD" id="cd04369">
    <property type="entry name" value="Bromodomain"/>
    <property type="match status" value="1"/>
</dbReference>
<dbReference type="InterPro" id="IPR001487">
    <property type="entry name" value="Bromodomain"/>
</dbReference>
<evidence type="ECO:0000256" key="1">
    <source>
        <dbReference type="ARBA" id="ARBA00023117"/>
    </source>
</evidence>
<accession>A0A6S9UP55</accession>
<gene>
    <name evidence="5" type="ORF">PCAR00345_LOCUS13474</name>
    <name evidence="6" type="ORF">PCAR00345_LOCUS13475</name>
</gene>
<dbReference type="EMBL" id="HBIZ01021322">
    <property type="protein sequence ID" value="CAE0760863.1"/>
    <property type="molecule type" value="Transcribed_RNA"/>
</dbReference>
<keyword evidence="1 2" id="KW-0103">Bromodomain</keyword>
<evidence type="ECO:0000313" key="5">
    <source>
        <dbReference type="EMBL" id="CAE0760862.1"/>
    </source>
</evidence>
<organism evidence="5">
    <name type="scientific">Chrysotila carterae</name>
    <name type="common">Marine alga</name>
    <name type="synonym">Syracosphaera carterae</name>
    <dbReference type="NCBI Taxonomy" id="13221"/>
    <lineage>
        <taxon>Eukaryota</taxon>
        <taxon>Haptista</taxon>
        <taxon>Haptophyta</taxon>
        <taxon>Prymnesiophyceae</taxon>
        <taxon>Isochrysidales</taxon>
        <taxon>Isochrysidaceae</taxon>
        <taxon>Chrysotila</taxon>
    </lineage>
</organism>
<protein>
    <recommendedName>
        <fullName evidence="4">Bromo domain-containing protein</fullName>
    </recommendedName>
</protein>
<feature type="region of interest" description="Disordered" evidence="3">
    <location>
        <begin position="1"/>
        <end position="27"/>
    </location>
</feature>
<dbReference type="SUPFAM" id="SSF47370">
    <property type="entry name" value="Bromodomain"/>
    <property type="match status" value="1"/>
</dbReference>
<sequence length="279" mass="30305">MGGAHKINDLLGPPSMSMQPSKQPKTKALLKQRLLQQRARRSSRTSISAADKQTVKAEAAERKQCLPLVKALLRSSLAWPFAKPVDPVAYPDYYTVVRDPIDLGTIQERLISGKCKGWGEFVADVQRVWSNCFLYHAQGTDEHRMATQLLDIFAQKCHEAKMKQEILAESKMAHRTSEPQTLQMTATDSDQFDVDFDVQYNKTLWRLEQVKRFVDSCTASKTAEEGAGGDSVEAAAGHPVGGGGGGGGVGAGIALAPMYVDGDLLSDSLSDSDSDGADF</sequence>